<dbReference type="GO" id="GO:0071439">
    <property type="term" value="C:clathrin complex"/>
    <property type="evidence" value="ECO:0007669"/>
    <property type="project" value="TreeGrafter"/>
</dbReference>
<evidence type="ECO:0000313" key="1">
    <source>
        <dbReference type="Ensembl" id="ENSCSEP00000031024.1"/>
    </source>
</evidence>
<dbReference type="STRING" id="244447.ENSCSEP00000031024"/>
<keyword evidence="2" id="KW-1185">Reference proteome</keyword>
<name>A0A3P8WW61_CYNSE</name>
<dbReference type="GO" id="GO:0070062">
    <property type="term" value="C:extracellular exosome"/>
    <property type="evidence" value="ECO:0007669"/>
    <property type="project" value="TreeGrafter"/>
</dbReference>
<dbReference type="GeneTree" id="ENSGT00950000183166"/>
<dbReference type="GO" id="GO:0006898">
    <property type="term" value="P:receptor-mediated endocytosis"/>
    <property type="evidence" value="ECO:0007669"/>
    <property type="project" value="TreeGrafter"/>
</dbReference>
<dbReference type="AlphaFoldDB" id="A0A3P8WW61"/>
<organism evidence="1 2">
    <name type="scientific">Cynoglossus semilaevis</name>
    <name type="common">Tongue sole</name>
    <dbReference type="NCBI Taxonomy" id="244447"/>
    <lineage>
        <taxon>Eukaryota</taxon>
        <taxon>Metazoa</taxon>
        <taxon>Chordata</taxon>
        <taxon>Craniata</taxon>
        <taxon>Vertebrata</taxon>
        <taxon>Euteleostomi</taxon>
        <taxon>Actinopterygii</taxon>
        <taxon>Neopterygii</taxon>
        <taxon>Teleostei</taxon>
        <taxon>Neoteleostei</taxon>
        <taxon>Acanthomorphata</taxon>
        <taxon>Carangaria</taxon>
        <taxon>Pleuronectiformes</taxon>
        <taxon>Pleuronectoidei</taxon>
        <taxon>Cynoglossidae</taxon>
        <taxon>Cynoglossinae</taxon>
        <taxon>Cynoglossus</taxon>
    </lineage>
</organism>
<reference evidence="1 2" key="1">
    <citation type="journal article" date="2014" name="Nat. Genet.">
        <title>Whole-genome sequence of a flatfish provides insights into ZW sex chromosome evolution and adaptation to a benthic lifestyle.</title>
        <authorList>
            <person name="Chen S."/>
            <person name="Zhang G."/>
            <person name="Shao C."/>
            <person name="Huang Q."/>
            <person name="Liu G."/>
            <person name="Zhang P."/>
            <person name="Song W."/>
            <person name="An N."/>
            <person name="Chalopin D."/>
            <person name="Volff J.N."/>
            <person name="Hong Y."/>
            <person name="Li Q."/>
            <person name="Sha Z."/>
            <person name="Zhou H."/>
            <person name="Xie M."/>
            <person name="Yu Q."/>
            <person name="Liu Y."/>
            <person name="Xiang H."/>
            <person name="Wang N."/>
            <person name="Wu K."/>
            <person name="Yang C."/>
            <person name="Zhou Q."/>
            <person name="Liao X."/>
            <person name="Yang L."/>
            <person name="Hu Q."/>
            <person name="Zhang J."/>
            <person name="Meng L."/>
            <person name="Jin L."/>
            <person name="Tian Y."/>
            <person name="Lian J."/>
            <person name="Yang J."/>
            <person name="Miao G."/>
            <person name="Liu S."/>
            <person name="Liang Z."/>
            <person name="Yan F."/>
            <person name="Li Y."/>
            <person name="Sun B."/>
            <person name="Zhang H."/>
            <person name="Zhang J."/>
            <person name="Zhu Y."/>
            <person name="Du M."/>
            <person name="Zhao Y."/>
            <person name="Schartl M."/>
            <person name="Tang Q."/>
            <person name="Wang J."/>
        </authorList>
    </citation>
    <scope>NUCLEOTIDE SEQUENCE</scope>
</reference>
<evidence type="ECO:0000313" key="2">
    <source>
        <dbReference type="Proteomes" id="UP000265120"/>
    </source>
</evidence>
<dbReference type="OMA" id="GRKECFT"/>
<reference evidence="1" key="2">
    <citation type="submission" date="2025-08" db="UniProtKB">
        <authorList>
            <consortium name="Ensembl"/>
        </authorList>
    </citation>
    <scope>IDENTIFICATION</scope>
</reference>
<dbReference type="PANTHER" id="PTHR10292">
    <property type="entry name" value="CLATHRIN HEAVY CHAIN RELATED"/>
    <property type="match status" value="1"/>
</dbReference>
<sequence length="87" mass="10155">MLYAAESKDAELAETLLQWFLEEGRKECFTACLFASYDLLHPDVVLELAWRHNIMDFAMPYFIQVMREYLTKVSVVIMNCGCHHGHI</sequence>
<dbReference type="GO" id="GO:0045334">
    <property type="term" value="C:clathrin-coated endocytic vesicle"/>
    <property type="evidence" value="ECO:0007669"/>
    <property type="project" value="TreeGrafter"/>
</dbReference>
<protein>
    <submittedName>
        <fullName evidence="1">Uncharacterized protein</fullName>
    </submittedName>
</protein>
<dbReference type="InParanoid" id="A0A3P8WW61"/>
<dbReference type="PANTHER" id="PTHR10292:SF6">
    <property type="entry name" value="CLATHRIN HEAVY CHAIN 2"/>
    <property type="match status" value="1"/>
</dbReference>
<proteinExistence type="predicted"/>
<dbReference type="Ensembl" id="ENSCSET00000031431.1">
    <property type="protein sequence ID" value="ENSCSEP00000031024.1"/>
    <property type="gene ID" value="ENSCSEG00000019856.1"/>
</dbReference>
<accession>A0A3P8WW61</accession>
<reference evidence="1" key="3">
    <citation type="submission" date="2025-09" db="UniProtKB">
        <authorList>
            <consortium name="Ensembl"/>
        </authorList>
    </citation>
    <scope>IDENTIFICATION</scope>
</reference>
<dbReference type="Gene3D" id="1.25.40.730">
    <property type="match status" value="1"/>
</dbReference>
<dbReference type="GO" id="GO:0032051">
    <property type="term" value="F:clathrin light chain binding"/>
    <property type="evidence" value="ECO:0007669"/>
    <property type="project" value="TreeGrafter"/>
</dbReference>
<dbReference type="Proteomes" id="UP000265120">
    <property type="component" value="Chromosome Z"/>
</dbReference>